<evidence type="ECO:0000313" key="8">
    <source>
        <dbReference type="EMBL" id="CAB4020114.1"/>
    </source>
</evidence>
<keyword evidence="5" id="KW-0378">Hydrolase</keyword>
<dbReference type="Pfam" id="PF17917">
    <property type="entry name" value="RT_RNaseH"/>
    <property type="match status" value="1"/>
</dbReference>
<evidence type="ECO:0000259" key="7">
    <source>
        <dbReference type="Pfam" id="PF17917"/>
    </source>
</evidence>
<keyword evidence="3" id="KW-0540">Nuclease</keyword>
<dbReference type="PANTHER" id="PTHR37984">
    <property type="entry name" value="PROTEIN CBG26694"/>
    <property type="match status" value="1"/>
</dbReference>
<dbReference type="OrthoDB" id="6765981at2759"/>
<dbReference type="InterPro" id="IPR043502">
    <property type="entry name" value="DNA/RNA_pol_sf"/>
</dbReference>
<dbReference type="GO" id="GO:0004519">
    <property type="term" value="F:endonuclease activity"/>
    <property type="evidence" value="ECO:0007669"/>
    <property type="project" value="UniProtKB-KW"/>
</dbReference>
<keyword evidence="1" id="KW-0808">Transferase</keyword>
<dbReference type="PANTHER" id="PTHR37984:SF5">
    <property type="entry name" value="PROTEIN NYNRIN-LIKE"/>
    <property type="match status" value="1"/>
</dbReference>
<feature type="domain" description="Reverse transcriptase RNase H-like" evidence="7">
    <location>
        <begin position="7"/>
        <end position="66"/>
    </location>
</feature>
<dbReference type="SUPFAM" id="SSF56672">
    <property type="entry name" value="DNA/RNA polymerases"/>
    <property type="match status" value="1"/>
</dbReference>
<gene>
    <name evidence="8" type="ORF">PACLA_8A020669</name>
</gene>
<dbReference type="GO" id="GO:0016787">
    <property type="term" value="F:hydrolase activity"/>
    <property type="evidence" value="ECO:0007669"/>
    <property type="project" value="UniProtKB-KW"/>
</dbReference>
<dbReference type="AlphaFoldDB" id="A0A6S7ILU9"/>
<keyword evidence="6" id="KW-0695">RNA-directed DNA polymerase</keyword>
<evidence type="ECO:0000313" key="9">
    <source>
        <dbReference type="Proteomes" id="UP001152795"/>
    </source>
</evidence>
<dbReference type="InterPro" id="IPR041373">
    <property type="entry name" value="RT_RNaseH"/>
</dbReference>
<evidence type="ECO:0000256" key="2">
    <source>
        <dbReference type="ARBA" id="ARBA00022695"/>
    </source>
</evidence>
<keyword evidence="2" id="KW-0548">Nucleotidyltransferase</keyword>
<organism evidence="8 9">
    <name type="scientific">Paramuricea clavata</name>
    <name type="common">Red gorgonian</name>
    <name type="synonym">Violescent sea-whip</name>
    <dbReference type="NCBI Taxonomy" id="317549"/>
    <lineage>
        <taxon>Eukaryota</taxon>
        <taxon>Metazoa</taxon>
        <taxon>Cnidaria</taxon>
        <taxon>Anthozoa</taxon>
        <taxon>Octocorallia</taxon>
        <taxon>Malacalcyonacea</taxon>
        <taxon>Plexauridae</taxon>
        <taxon>Paramuricea</taxon>
    </lineage>
</organism>
<keyword evidence="4" id="KW-0255">Endonuclease</keyword>
<reference evidence="8" key="1">
    <citation type="submission" date="2020-04" db="EMBL/GenBank/DDBJ databases">
        <authorList>
            <person name="Alioto T."/>
            <person name="Alioto T."/>
            <person name="Gomez Garrido J."/>
        </authorList>
    </citation>
    <scope>NUCLEOTIDE SEQUENCE</scope>
    <source>
        <strain evidence="8">A484AB</strain>
    </source>
</reference>
<keyword evidence="9" id="KW-1185">Reference proteome</keyword>
<dbReference type="Proteomes" id="UP001152795">
    <property type="component" value="Unassembled WGS sequence"/>
</dbReference>
<protein>
    <submittedName>
        <fullName evidence="8">Retrovirus-related Pol poly from transposon</fullName>
    </submittedName>
</protein>
<evidence type="ECO:0000256" key="5">
    <source>
        <dbReference type="ARBA" id="ARBA00022801"/>
    </source>
</evidence>
<proteinExistence type="predicted"/>
<dbReference type="GO" id="GO:0003964">
    <property type="term" value="F:RNA-directed DNA polymerase activity"/>
    <property type="evidence" value="ECO:0007669"/>
    <property type="project" value="UniProtKB-KW"/>
</dbReference>
<evidence type="ECO:0000256" key="4">
    <source>
        <dbReference type="ARBA" id="ARBA00022759"/>
    </source>
</evidence>
<comment type="caution">
    <text evidence="8">The sequence shown here is derived from an EMBL/GenBank/DDBJ whole genome shotgun (WGS) entry which is preliminary data.</text>
</comment>
<dbReference type="InterPro" id="IPR050951">
    <property type="entry name" value="Retrovirus_Pol_polyprotein"/>
</dbReference>
<name>A0A6S7ILU9_PARCT</name>
<evidence type="ECO:0000256" key="1">
    <source>
        <dbReference type="ARBA" id="ARBA00022679"/>
    </source>
</evidence>
<evidence type="ECO:0000256" key="6">
    <source>
        <dbReference type="ARBA" id="ARBA00022918"/>
    </source>
</evidence>
<evidence type="ECO:0000256" key="3">
    <source>
        <dbReference type="ARBA" id="ARBA00022722"/>
    </source>
</evidence>
<dbReference type="EMBL" id="CACRXK020010790">
    <property type="protein sequence ID" value="CAB4020114.1"/>
    <property type="molecule type" value="Genomic_DNA"/>
</dbReference>
<accession>A0A6S7ILU9</accession>
<sequence length="136" mass="15688">KGVVKSREKLQHYQKRLLALIWGLENFAPYLVGKQFIARTDHSALRWIKNLKQPKGQVALWIKRLSIFDFVVEHRPGRNHGNADGMSRIPLKDTRVVENNVCKTETAQVFNIPTENRSTTWCPGSRTAVGHLESWR</sequence>
<feature type="non-terminal residue" evidence="8">
    <location>
        <position position="1"/>
    </location>
</feature>